<dbReference type="CDD" id="cd00565">
    <property type="entry name" value="Ubl_ThiS"/>
    <property type="match status" value="1"/>
</dbReference>
<dbReference type="Pfam" id="PF02597">
    <property type="entry name" value="ThiS"/>
    <property type="match status" value="1"/>
</dbReference>
<dbReference type="NCBIfam" id="TIGR01683">
    <property type="entry name" value="thiS"/>
    <property type="match status" value="1"/>
</dbReference>
<comment type="caution">
    <text evidence="1">The sequence shown here is derived from an EMBL/GenBank/DDBJ whole genome shotgun (WGS) entry which is preliminary data.</text>
</comment>
<dbReference type="PANTHER" id="PTHR34472:SF1">
    <property type="entry name" value="SULFUR CARRIER PROTEIN THIS"/>
    <property type="match status" value="1"/>
</dbReference>
<protein>
    <submittedName>
        <fullName evidence="1">Sulfur carrier protein ThiS</fullName>
    </submittedName>
</protein>
<reference evidence="1 2" key="1">
    <citation type="journal article" date="2021" name="Sci. Rep.">
        <title>The distribution of antibiotic resistance genes in chicken gut microbiota commensals.</title>
        <authorList>
            <person name="Juricova H."/>
            <person name="Matiasovicova J."/>
            <person name="Kubasova T."/>
            <person name="Cejkova D."/>
            <person name="Rychlik I."/>
        </authorList>
    </citation>
    <scope>NUCLEOTIDE SEQUENCE [LARGE SCALE GENOMIC DNA]</scope>
    <source>
        <strain evidence="1 2">An431b</strain>
    </source>
</reference>
<dbReference type="Gene3D" id="3.10.20.30">
    <property type="match status" value="1"/>
</dbReference>
<proteinExistence type="predicted"/>
<organism evidence="1 2">
    <name type="scientific">Anaerotignum lactatifermentans</name>
    <dbReference type="NCBI Taxonomy" id="160404"/>
    <lineage>
        <taxon>Bacteria</taxon>
        <taxon>Bacillati</taxon>
        <taxon>Bacillota</taxon>
        <taxon>Clostridia</taxon>
        <taxon>Lachnospirales</taxon>
        <taxon>Anaerotignaceae</taxon>
        <taxon>Anaerotignum</taxon>
    </lineage>
</organism>
<gene>
    <name evidence="1" type="primary">thiS</name>
    <name evidence="1" type="ORF">H9X83_04790</name>
</gene>
<name>A0ABS2G8V8_9FIRM</name>
<dbReference type="Proteomes" id="UP000729290">
    <property type="component" value="Unassembled WGS sequence"/>
</dbReference>
<sequence length="64" mass="6918">MVTINGEQVNAAGKTVAEYLEEAGYKTAYVAVERNREIVPRATYGEVLLEDGDVVEIVRFVGGG</sequence>
<dbReference type="EMBL" id="JACSNV010000005">
    <property type="protein sequence ID" value="MBM6877470.1"/>
    <property type="molecule type" value="Genomic_DNA"/>
</dbReference>
<evidence type="ECO:0000313" key="2">
    <source>
        <dbReference type="Proteomes" id="UP000729290"/>
    </source>
</evidence>
<dbReference type="SUPFAM" id="SSF54285">
    <property type="entry name" value="MoaD/ThiS"/>
    <property type="match status" value="1"/>
</dbReference>
<dbReference type="InterPro" id="IPR010035">
    <property type="entry name" value="Thi_S"/>
</dbReference>
<dbReference type="InterPro" id="IPR012675">
    <property type="entry name" value="Beta-grasp_dom_sf"/>
</dbReference>
<dbReference type="InterPro" id="IPR003749">
    <property type="entry name" value="ThiS/MoaD-like"/>
</dbReference>
<dbReference type="RefSeq" id="WP_205133499.1">
    <property type="nucleotide sequence ID" value="NZ_JACSNT010000006.1"/>
</dbReference>
<dbReference type="PANTHER" id="PTHR34472">
    <property type="entry name" value="SULFUR CARRIER PROTEIN THIS"/>
    <property type="match status" value="1"/>
</dbReference>
<dbReference type="InterPro" id="IPR016155">
    <property type="entry name" value="Mopterin_synth/thiamin_S_b"/>
</dbReference>
<evidence type="ECO:0000313" key="1">
    <source>
        <dbReference type="EMBL" id="MBM6877470.1"/>
    </source>
</evidence>
<keyword evidence="2" id="KW-1185">Reference proteome</keyword>
<accession>A0ABS2G8V8</accession>